<evidence type="ECO:0000256" key="4">
    <source>
        <dbReference type="RuleBase" id="RU003719"/>
    </source>
</evidence>
<name>A0A2I0QRL4_9BACI</name>
<feature type="domain" description="D-isomer specific 2-hydroxyacid dehydrogenase catalytic" evidence="5">
    <location>
        <begin position="8"/>
        <end position="305"/>
    </location>
</feature>
<dbReference type="OrthoDB" id="9805416at2"/>
<accession>A0A2I0QRL4</accession>
<proteinExistence type="inferred from homology"/>
<dbReference type="InterPro" id="IPR036291">
    <property type="entry name" value="NAD(P)-bd_dom_sf"/>
</dbReference>
<dbReference type="PANTHER" id="PTHR43333:SF1">
    <property type="entry name" value="D-ISOMER SPECIFIC 2-HYDROXYACID DEHYDROGENASE NAD-BINDING DOMAIN-CONTAINING PROTEIN"/>
    <property type="match status" value="1"/>
</dbReference>
<protein>
    <submittedName>
        <fullName evidence="7">D-2-hydroxyacid dehydrogenase</fullName>
    </submittedName>
</protein>
<evidence type="ECO:0000313" key="7">
    <source>
        <dbReference type="EMBL" id="PKR76971.1"/>
    </source>
</evidence>
<dbReference type="Gene3D" id="3.40.50.720">
    <property type="entry name" value="NAD(P)-binding Rossmann-like Domain"/>
    <property type="match status" value="2"/>
</dbReference>
<dbReference type="CDD" id="cd05300">
    <property type="entry name" value="2-Hacid_dh_1"/>
    <property type="match status" value="1"/>
</dbReference>
<evidence type="ECO:0000313" key="8">
    <source>
        <dbReference type="Proteomes" id="UP000243524"/>
    </source>
</evidence>
<dbReference type="Pfam" id="PF02826">
    <property type="entry name" value="2-Hacid_dh_C"/>
    <property type="match status" value="1"/>
</dbReference>
<evidence type="ECO:0000256" key="3">
    <source>
        <dbReference type="ARBA" id="ARBA00023027"/>
    </source>
</evidence>
<dbReference type="SUPFAM" id="SSF51735">
    <property type="entry name" value="NAD(P)-binding Rossmann-fold domains"/>
    <property type="match status" value="1"/>
</dbReference>
<dbReference type="InterPro" id="IPR006140">
    <property type="entry name" value="D-isomer_DH_NAD-bd"/>
</dbReference>
<sequence>MLVVTSCKVKTKIKEDMEKKFPNVSFQWKESIQEAEPVLKEADVLITYGEDLLAEHLEPADNLKWIMVISAGLDEMPFEKIDEKGIQVTNARGIHAIPMSEYAISMILQESRKAKDLHELEKAHSWDKRVKMEEITGKTMLVVGTGAIGQEVARLAKAFRMKTIGVSHSGRSKDHFDECAKNDRLHDYLKEADFVVAVLPHTNDTDEFFGKEEFSAMKKDAIFLNMGRGKTVDQGTMIQALKDQQLGHAVLDVVEEEPLDSASPLWDLENCTITPHLSGISRLYQERAFEIFEENLKDFEADKPLSVNVIDPKRGY</sequence>
<gene>
    <name evidence="7" type="ORF">CEY16_14295</name>
</gene>
<feature type="domain" description="D-isomer specific 2-hydroxyacid dehydrogenase NAD-binding" evidence="6">
    <location>
        <begin position="104"/>
        <end position="278"/>
    </location>
</feature>
<dbReference type="PANTHER" id="PTHR43333">
    <property type="entry name" value="2-HACID_DH_C DOMAIN-CONTAINING PROTEIN"/>
    <property type="match status" value="1"/>
</dbReference>
<dbReference type="GO" id="GO:0016616">
    <property type="term" value="F:oxidoreductase activity, acting on the CH-OH group of donors, NAD or NADP as acceptor"/>
    <property type="evidence" value="ECO:0007669"/>
    <property type="project" value="InterPro"/>
</dbReference>
<dbReference type="FunFam" id="3.40.50.720:FF:000363">
    <property type="entry name" value="D-isomer specific 2-hydroxyacid dehydrogenase"/>
    <property type="match status" value="1"/>
</dbReference>
<dbReference type="SUPFAM" id="SSF52283">
    <property type="entry name" value="Formate/glycerate dehydrogenase catalytic domain-like"/>
    <property type="match status" value="1"/>
</dbReference>
<dbReference type="RefSeq" id="WP_101332721.1">
    <property type="nucleotide sequence ID" value="NZ_PJNH01000004.1"/>
</dbReference>
<evidence type="ECO:0000259" key="6">
    <source>
        <dbReference type="Pfam" id="PF02826"/>
    </source>
</evidence>
<keyword evidence="8" id="KW-1185">Reference proteome</keyword>
<dbReference type="EMBL" id="PJNH01000004">
    <property type="protein sequence ID" value="PKR76971.1"/>
    <property type="molecule type" value="Genomic_DNA"/>
</dbReference>
<dbReference type="Proteomes" id="UP000243524">
    <property type="component" value="Unassembled WGS sequence"/>
</dbReference>
<dbReference type="InterPro" id="IPR006139">
    <property type="entry name" value="D-isomer_2_OHA_DH_cat_dom"/>
</dbReference>
<keyword evidence="3" id="KW-0520">NAD</keyword>
<comment type="similarity">
    <text evidence="1 4">Belongs to the D-isomer specific 2-hydroxyacid dehydrogenase family.</text>
</comment>
<organism evidence="7 8">
    <name type="scientific">Halalkalibacillus sediminis</name>
    <dbReference type="NCBI Taxonomy" id="2018042"/>
    <lineage>
        <taxon>Bacteria</taxon>
        <taxon>Bacillati</taxon>
        <taxon>Bacillota</taxon>
        <taxon>Bacilli</taxon>
        <taxon>Bacillales</taxon>
        <taxon>Bacillaceae</taxon>
        <taxon>Halalkalibacillus</taxon>
    </lineage>
</organism>
<keyword evidence="2 4" id="KW-0560">Oxidoreductase</keyword>
<dbReference type="AlphaFoldDB" id="A0A2I0QRL4"/>
<evidence type="ECO:0000259" key="5">
    <source>
        <dbReference type="Pfam" id="PF00389"/>
    </source>
</evidence>
<comment type="caution">
    <text evidence="7">The sequence shown here is derived from an EMBL/GenBank/DDBJ whole genome shotgun (WGS) entry which is preliminary data.</text>
</comment>
<evidence type="ECO:0000256" key="2">
    <source>
        <dbReference type="ARBA" id="ARBA00023002"/>
    </source>
</evidence>
<dbReference type="GO" id="GO:0051287">
    <property type="term" value="F:NAD binding"/>
    <property type="evidence" value="ECO:0007669"/>
    <property type="project" value="InterPro"/>
</dbReference>
<reference evidence="7 8" key="1">
    <citation type="submission" date="2017-06" db="EMBL/GenBank/DDBJ databases">
        <title>the draft geome sequence of Illustriluteabacillus marina B3227.</title>
        <authorList>
            <person name="He R.-H."/>
            <person name="Du Z.-J."/>
        </authorList>
    </citation>
    <scope>NUCLEOTIDE SEQUENCE [LARGE SCALE GENOMIC DNA]</scope>
    <source>
        <strain evidence="7 8">B3227</strain>
    </source>
</reference>
<dbReference type="Pfam" id="PF00389">
    <property type="entry name" value="2-Hacid_dh"/>
    <property type="match status" value="1"/>
</dbReference>
<evidence type="ECO:0000256" key="1">
    <source>
        <dbReference type="ARBA" id="ARBA00005854"/>
    </source>
</evidence>